<evidence type="ECO:0000256" key="4">
    <source>
        <dbReference type="ARBA" id="ARBA00022525"/>
    </source>
</evidence>
<dbReference type="InterPro" id="IPR001811">
    <property type="entry name" value="Chemokine_IL8-like_dom"/>
</dbReference>
<keyword evidence="5" id="KW-0732">Signal</keyword>
<dbReference type="GO" id="GO:0006952">
    <property type="term" value="P:defense response"/>
    <property type="evidence" value="ECO:0007669"/>
    <property type="project" value="InterPro"/>
</dbReference>
<organism evidence="7 8">
    <name type="scientific">Parambassis ranga</name>
    <name type="common">Indian glassy fish</name>
    <dbReference type="NCBI Taxonomy" id="210632"/>
    <lineage>
        <taxon>Eukaryota</taxon>
        <taxon>Metazoa</taxon>
        <taxon>Chordata</taxon>
        <taxon>Craniata</taxon>
        <taxon>Vertebrata</taxon>
        <taxon>Euteleostomi</taxon>
        <taxon>Actinopterygii</taxon>
        <taxon>Neopterygii</taxon>
        <taxon>Teleostei</taxon>
        <taxon>Neoteleostei</taxon>
        <taxon>Acanthomorphata</taxon>
        <taxon>Ovalentaria</taxon>
        <taxon>Ambassidae</taxon>
        <taxon>Parambassis</taxon>
    </lineage>
</organism>
<dbReference type="PRINTS" id="PR00437">
    <property type="entry name" value="SMALLCYTKCXC"/>
</dbReference>
<feature type="domain" description="Chemokine interleukin-8-like" evidence="6">
    <location>
        <begin position="35"/>
        <end position="96"/>
    </location>
</feature>
<dbReference type="Pfam" id="PF00048">
    <property type="entry name" value="IL8"/>
    <property type="match status" value="1"/>
</dbReference>
<dbReference type="InterPro" id="IPR033899">
    <property type="entry name" value="CXC_Chemokine_domain"/>
</dbReference>
<reference evidence="8" key="1">
    <citation type="submission" date="2025-08" db="UniProtKB">
        <authorList>
            <consortium name="RefSeq"/>
        </authorList>
    </citation>
    <scope>IDENTIFICATION</scope>
</reference>
<dbReference type="PANTHER" id="PTHR12015">
    <property type="entry name" value="SMALL INDUCIBLE CYTOKINE A"/>
    <property type="match status" value="1"/>
</dbReference>
<dbReference type="SMART" id="SM00199">
    <property type="entry name" value="SCY"/>
    <property type="match status" value="1"/>
</dbReference>
<dbReference type="GeneID" id="114442052"/>
<accession>A0A6P7J3I9</accession>
<evidence type="ECO:0000259" key="6">
    <source>
        <dbReference type="SMART" id="SM00199"/>
    </source>
</evidence>
<dbReference type="InterPro" id="IPR039809">
    <property type="entry name" value="Chemokine_b/g/d"/>
</dbReference>
<protein>
    <submittedName>
        <fullName evidence="8">C-C motif chemokine 5-like isoform X1</fullName>
    </submittedName>
</protein>
<dbReference type="CDD" id="cd00273">
    <property type="entry name" value="Chemokine_CXC"/>
    <property type="match status" value="1"/>
</dbReference>
<keyword evidence="4" id="KW-0964">Secreted</keyword>
<name>A0A6P7J3I9_9TELE</name>
<dbReference type="RefSeq" id="XP_028271123.1">
    <property type="nucleotide sequence ID" value="XM_028415322.1"/>
</dbReference>
<dbReference type="GO" id="GO:0006955">
    <property type="term" value="P:immune response"/>
    <property type="evidence" value="ECO:0007669"/>
    <property type="project" value="InterPro"/>
</dbReference>
<dbReference type="PANTHER" id="PTHR12015:SF203">
    <property type="entry name" value="CHEMOKINE INTERLEUKIN-8-LIKE DOMAIN-CONTAINING PROTEIN"/>
    <property type="match status" value="1"/>
</dbReference>
<evidence type="ECO:0000256" key="1">
    <source>
        <dbReference type="ARBA" id="ARBA00004613"/>
    </source>
</evidence>
<evidence type="ECO:0000256" key="3">
    <source>
        <dbReference type="ARBA" id="ARBA00022514"/>
    </source>
</evidence>
<evidence type="ECO:0000256" key="2">
    <source>
        <dbReference type="ARBA" id="ARBA00010665"/>
    </source>
</evidence>
<dbReference type="GO" id="GO:0005615">
    <property type="term" value="C:extracellular space"/>
    <property type="evidence" value="ECO:0007669"/>
    <property type="project" value="UniProtKB-KW"/>
</dbReference>
<evidence type="ECO:0000256" key="5">
    <source>
        <dbReference type="SAM" id="SignalP"/>
    </source>
</evidence>
<evidence type="ECO:0000313" key="7">
    <source>
        <dbReference type="Proteomes" id="UP000515145"/>
    </source>
</evidence>
<keyword evidence="3" id="KW-0202">Cytokine</keyword>
<keyword evidence="7" id="KW-1185">Reference proteome</keyword>
<comment type="subcellular location">
    <subcellularLocation>
        <location evidence="1">Secreted</location>
    </subcellularLocation>
</comment>
<comment type="similarity">
    <text evidence="2">Belongs to the intercrine alpha (chemokine CxC) family.</text>
</comment>
<feature type="chain" id="PRO_5027759199" evidence="5">
    <location>
        <begin position="32"/>
        <end position="115"/>
    </location>
</feature>
<dbReference type="Gene3D" id="2.40.50.40">
    <property type="match status" value="1"/>
</dbReference>
<dbReference type="InterPro" id="IPR036048">
    <property type="entry name" value="Interleukin_8-like_sf"/>
</dbReference>
<evidence type="ECO:0000313" key="8">
    <source>
        <dbReference type="RefSeq" id="XP_028271123.1"/>
    </source>
</evidence>
<sequence>MLKIKAAAANMKFLLIAAALTLCCCVGSLQAHSVRRNCYCIQTSWDPVPARAIQKLEVFLPSGQCRRSQIVITKRSGSKVCINPEAKWIQELLNTLQKRRCARGGGASCVHQHVL</sequence>
<dbReference type="FunCoup" id="A0A6P7J3I9">
    <property type="interactions" value="95"/>
</dbReference>
<dbReference type="OrthoDB" id="9948647at2759"/>
<dbReference type="SUPFAM" id="SSF54117">
    <property type="entry name" value="Interleukin 8-like chemokines"/>
    <property type="match status" value="1"/>
</dbReference>
<dbReference type="PRINTS" id="PR00436">
    <property type="entry name" value="INTERLEUKIN8"/>
</dbReference>
<dbReference type="AlphaFoldDB" id="A0A6P7J3I9"/>
<dbReference type="GO" id="GO:0008009">
    <property type="term" value="F:chemokine activity"/>
    <property type="evidence" value="ECO:0007669"/>
    <property type="project" value="InterPro"/>
</dbReference>
<proteinExistence type="inferred from homology"/>
<gene>
    <name evidence="8" type="primary">LOC114442052</name>
</gene>
<feature type="signal peptide" evidence="5">
    <location>
        <begin position="1"/>
        <end position="31"/>
    </location>
</feature>
<dbReference type="InParanoid" id="A0A6P7J3I9"/>
<dbReference type="InterPro" id="IPR001089">
    <property type="entry name" value="Chemokine_CXC"/>
</dbReference>
<dbReference type="Proteomes" id="UP000515145">
    <property type="component" value="Chromosome 9"/>
</dbReference>